<keyword evidence="3" id="KW-1185">Reference proteome</keyword>
<protein>
    <submittedName>
        <fullName evidence="2">Uncharacterized protein</fullName>
    </submittedName>
</protein>
<dbReference type="Proteomes" id="UP000183371">
    <property type="component" value="Unassembled WGS sequence"/>
</dbReference>
<feature type="region of interest" description="Disordered" evidence="1">
    <location>
        <begin position="1"/>
        <end position="22"/>
    </location>
</feature>
<evidence type="ECO:0000313" key="2">
    <source>
        <dbReference type="EMBL" id="SFT38355.1"/>
    </source>
</evidence>
<evidence type="ECO:0000313" key="3">
    <source>
        <dbReference type="Proteomes" id="UP000183371"/>
    </source>
</evidence>
<organism evidence="2 3">
    <name type="scientific">Pseudovibrio denitrificans</name>
    <dbReference type="NCBI Taxonomy" id="258256"/>
    <lineage>
        <taxon>Bacteria</taxon>
        <taxon>Pseudomonadati</taxon>
        <taxon>Pseudomonadota</taxon>
        <taxon>Alphaproteobacteria</taxon>
        <taxon>Hyphomicrobiales</taxon>
        <taxon>Stappiaceae</taxon>
        <taxon>Pseudovibrio</taxon>
    </lineage>
</organism>
<gene>
    <name evidence="2" type="ORF">SAMN05444141_101239</name>
</gene>
<accession>A0A1I6XJ33</accession>
<evidence type="ECO:0000256" key="1">
    <source>
        <dbReference type="SAM" id="MobiDB-lite"/>
    </source>
</evidence>
<dbReference type="AlphaFoldDB" id="A0A1I6XJ33"/>
<reference evidence="3" key="1">
    <citation type="submission" date="2016-10" db="EMBL/GenBank/DDBJ databases">
        <authorList>
            <person name="Varghese N."/>
            <person name="Submissions S."/>
        </authorList>
    </citation>
    <scope>NUCLEOTIDE SEQUENCE [LARGE SCALE GENOMIC DNA]</scope>
    <source>
        <strain evidence="3">DSM 17465</strain>
    </source>
</reference>
<dbReference type="EMBL" id="FPBD01000001">
    <property type="protein sequence ID" value="SFT38355.1"/>
    <property type="molecule type" value="Genomic_DNA"/>
</dbReference>
<name>A0A1I6XJ33_9HYPH</name>
<proteinExistence type="predicted"/>
<sequence>MSEMGHRQQNPAISAKPSEKANSTSFFLGDIFRKNYSVDHKKSQVKKSVHPTQFYAVVVWRDHI</sequence>